<protein>
    <submittedName>
        <fullName evidence="1">Uncharacterized protein</fullName>
    </submittedName>
</protein>
<dbReference type="AlphaFoldDB" id="A0A317XHX9"/>
<keyword evidence="2" id="KW-1185">Reference proteome</keyword>
<accession>A0A317XHX9</accession>
<dbReference type="EMBL" id="KZ819222">
    <property type="protein sequence ID" value="PWY97078.1"/>
    <property type="molecule type" value="Genomic_DNA"/>
</dbReference>
<evidence type="ECO:0000313" key="2">
    <source>
        <dbReference type="Proteomes" id="UP000246740"/>
    </source>
</evidence>
<dbReference type="Proteomes" id="UP000246740">
    <property type="component" value="Unassembled WGS sequence"/>
</dbReference>
<proteinExistence type="predicted"/>
<evidence type="ECO:0000313" key="1">
    <source>
        <dbReference type="EMBL" id="PWY97078.1"/>
    </source>
</evidence>
<gene>
    <name evidence="1" type="ORF">BCV70DRAFT_82162</name>
</gene>
<sequence>MILWPGFRADLASRQHLDMHCRGQPQLESLSRDRWLAIMLQDRSESVIGQAGPATRMWASWAAEATAELGVRFGAVWYQQDRRRSARVPVQFFWDHVRAGEQRSELRERLWSRLESTGTAKEQQRTTARHDKSRIFLVRENKQIASDAGTDRRCTAEALWIVHRSAS</sequence>
<dbReference type="InParanoid" id="A0A317XHX9"/>
<organism evidence="1 2">
    <name type="scientific">Testicularia cyperi</name>
    <dbReference type="NCBI Taxonomy" id="1882483"/>
    <lineage>
        <taxon>Eukaryota</taxon>
        <taxon>Fungi</taxon>
        <taxon>Dikarya</taxon>
        <taxon>Basidiomycota</taxon>
        <taxon>Ustilaginomycotina</taxon>
        <taxon>Ustilaginomycetes</taxon>
        <taxon>Ustilaginales</taxon>
        <taxon>Anthracoideaceae</taxon>
        <taxon>Testicularia</taxon>
    </lineage>
</organism>
<reference evidence="1 2" key="1">
    <citation type="journal article" date="2018" name="Mol. Biol. Evol.">
        <title>Broad Genomic Sampling Reveals a Smut Pathogenic Ancestry of the Fungal Clade Ustilaginomycotina.</title>
        <authorList>
            <person name="Kijpornyongpan T."/>
            <person name="Mondo S.J."/>
            <person name="Barry K."/>
            <person name="Sandor L."/>
            <person name="Lee J."/>
            <person name="Lipzen A."/>
            <person name="Pangilinan J."/>
            <person name="LaButti K."/>
            <person name="Hainaut M."/>
            <person name="Henrissat B."/>
            <person name="Grigoriev I.V."/>
            <person name="Spatafora J.W."/>
            <person name="Aime M.C."/>
        </authorList>
    </citation>
    <scope>NUCLEOTIDE SEQUENCE [LARGE SCALE GENOMIC DNA]</scope>
    <source>
        <strain evidence="1 2">MCA 3645</strain>
    </source>
</reference>
<name>A0A317XHX9_9BASI</name>